<dbReference type="RefSeq" id="WP_120783997.1">
    <property type="nucleotide sequence ID" value="NZ_CP032626.1"/>
</dbReference>
<evidence type="ECO:0000256" key="7">
    <source>
        <dbReference type="SAM" id="Phobius"/>
    </source>
</evidence>
<dbReference type="SUPFAM" id="SSF82866">
    <property type="entry name" value="Multidrug efflux transporter AcrB transmembrane domain"/>
    <property type="match status" value="2"/>
</dbReference>
<keyword evidence="3" id="KW-1003">Cell membrane</keyword>
<feature type="transmembrane region" description="Helical" evidence="7">
    <location>
        <begin position="362"/>
        <end position="380"/>
    </location>
</feature>
<accession>A0A387AQE9</accession>
<dbReference type="GO" id="GO:0005886">
    <property type="term" value="C:plasma membrane"/>
    <property type="evidence" value="ECO:0007669"/>
    <property type="project" value="UniProtKB-SubCell"/>
</dbReference>
<comment type="subcellular location">
    <subcellularLocation>
        <location evidence="1">Cell membrane</location>
        <topology evidence="1">Multi-pass membrane protein</topology>
    </subcellularLocation>
</comment>
<feature type="domain" description="Membrane transport protein MMPL" evidence="8">
    <location>
        <begin position="52"/>
        <end position="364"/>
    </location>
</feature>
<keyword evidence="6 7" id="KW-0472">Membrane</keyword>
<feature type="transmembrane region" description="Helical" evidence="7">
    <location>
        <begin position="734"/>
        <end position="753"/>
    </location>
</feature>
<dbReference type="Gene3D" id="1.20.1640.10">
    <property type="entry name" value="Multidrug efflux transporter AcrB transmembrane domain"/>
    <property type="match status" value="2"/>
</dbReference>
<feature type="transmembrane region" description="Helical" evidence="7">
    <location>
        <begin position="796"/>
        <end position="815"/>
    </location>
</feature>
<feature type="transmembrane region" description="Helical" evidence="7">
    <location>
        <begin position="277"/>
        <end position="297"/>
    </location>
</feature>
<evidence type="ECO:0000313" key="10">
    <source>
        <dbReference type="Proteomes" id="UP000272003"/>
    </source>
</evidence>
<feature type="transmembrane region" description="Helical" evidence="7">
    <location>
        <begin position="303"/>
        <end position="324"/>
    </location>
</feature>
<feature type="transmembrane region" description="Helical" evidence="7">
    <location>
        <begin position="835"/>
        <end position="857"/>
    </location>
</feature>
<dbReference type="PANTHER" id="PTHR33406:SF6">
    <property type="entry name" value="MEMBRANE PROTEIN YDGH-RELATED"/>
    <property type="match status" value="1"/>
</dbReference>
<dbReference type="AlphaFoldDB" id="A0A387AQE9"/>
<evidence type="ECO:0000256" key="1">
    <source>
        <dbReference type="ARBA" id="ARBA00004651"/>
    </source>
</evidence>
<keyword evidence="10" id="KW-1185">Reference proteome</keyword>
<evidence type="ECO:0000256" key="3">
    <source>
        <dbReference type="ARBA" id="ARBA00022475"/>
    </source>
</evidence>
<sequence>MPKFIKKYTGSLIAWLVVVILSVIFLPNMSNLVAQKGQTKIPSSSQSQVAQTIQDHWGHGISNTMDTVVVFNNGNKKLSSNDQSKINATIKKLKNNKSQYGIKGITAPMDNSATKKQLVSKDKTTEIVQLNVTKKRSIQSVNNELKKVVKTAGLKTYVTGGDILNDDFRVSTEQGIKKTEVIAVVFILIVLIIVFRSPIVPLVSLLTVGVSFIVSLSIVMNLVQAFGFPLSNFTRVFMVVVLFGIGTDYNILLYNQFKEELSRGKDNVKATIDARKVAGKTILFSGTSVLIGFATLGLAKFSIYQSAVGVAVGVAVLLLVLTTLNPFFMSILGKHIFWPSKNFDGEGENRLWSFLSRKSTRWTIPAIILVLVVTVPFVLMNKNNLNYDDGVELHNSVPAKQGLLTVQKHFSKGTAEPSTIYIKANHKLNNEKALNEIDRITKQLSNQDGVKTVASVTQPSGTPVTQLYVNDQLATLNNKMKTAKQGLNTIKKGTKSSSFNAAPLEGIASSATNIGNSLKTIQAMSKQGNTSVNGQQIIMALQQQMAAARQPMTPAQMQIVAAMLQQMGSKQQATLGQLEGQLQQELMGIANSDKNIGSNAQALAKELKATQSKLSKAGDGLGKIEDGVGSANSYLSTLSDSKAADQFFIPEKVLKSKTFKNSMNTYLSENKKVAKITVVLDKDPNSTSALNQVEHLQTKVKSMISGTSLGHSTVAIGGQTAKTSDTKNIASSDFVRTAIIMVVGIMIALMVITRSILQPFYILGTLIIAYLTSLSITKLISTFVLGDKFLTWNTPFFTFVMLIALGVDYSIFLMMKYREFGKVDPTPTKQIQHAAAVIGTVVISAAIILGGTFAALMPSGVLTLIQVAIAVIVGLFILVFIIPMLISALIKLTYDEKGPKHLKD</sequence>
<keyword evidence="5 7" id="KW-1133">Transmembrane helix</keyword>
<dbReference type="Proteomes" id="UP000272003">
    <property type="component" value="Chromosome"/>
</dbReference>
<comment type="similarity">
    <text evidence="2">Belongs to the resistance-nodulation-cell division (RND) (TC 2.A.6) family. MmpL subfamily.</text>
</comment>
<feature type="transmembrane region" description="Helical" evidence="7">
    <location>
        <begin position="236"/>
        <end position="257"/>
    </location>
</feature>
<dbReference type="InterPro" id="IPR004869">
    <property type="entry name" value="MMPL_dom"/>
</dbReference>
<feature type="transmembrane region" description="Helical" evidence="7">
    <location>
        <begin position="179"/>
        <end position="195"/>
    </location>
</feature>
<evidence type="ECO:0000256" key="2">
    <source>
        <dbReference type="ARBA" id="ARBA00010157"/>
    </source>
</evidence>
<dbReference type="InterPro" id="IPR050545">
    <property type="entry name" value="Mycobact_MmpL"/>
</dbReference>
<reference evidence="9 10" key="1">
    <citation type="submission" date="2018-09" db="EMBL/GenBank/DDBJ databases">
        <title>Genome sequencing of strain BHWM-4.</title>
        <authorList>
            <person name="Heo J."/>
            <person name="Kim S.-J."/>
            <person name="Kwon S.-W."/>
        </authorList>
    </citation>
    <scope>NUCLEOTIDE SEQUENCE [LARGE SCALE GENOMIC DNA]</scope>
    <source>
        <strain evidence="9 10">BHWM-4</strain>
    </source>
</reference>
<protein>
    <submittedName>
        <fullName evidence="9">MMPL family transporter</fullName>
    </submittedName>
</protein>
<gene>
    <name evidence="9" type="ORF">D7I45_01315</name>
</gene>
<evidence type="ECO:0000313" key="9">
    <source>
        <dbReference type="EMBL" id="AYF92223.1"/>
    </source>
</evidence>
<name>A0A387AQE9_9LACO</name>
<dbReference type="OrthoDB" id="9782006at2"/>
<evidence type="ECO:0000259" key="8">
    <source>
        <dbReference type="Pfam" id="PF03176"/>
    </source>
</evidence>
<feature type="transmembrane region" description="Helical" evidence="7">
    <location>
        <begin position="760"/>
        <end position="784"/>
    </location>
</feature>
<dbReference type="KEGG" id="abom:D7I45_01315"/>
<feature type="transmembrane region" description="Helical" evidence="7">
    <location>
        <begin position="863"/>
        <end position="890"/>
    </location>
</feature>
<feature type="domain" description="Membrane transport protein MMPL" evidence="8">
    <location>
        <begin position="592"/>
        <end position="892"/>
    </location>
</feature>
<feature type="transmembrane region" description="Helical" evidence="7">
    <location>
        <begin position="202"/>
        <end position="224"/>
    </location>
</feature>
<dbReference type="Pfam" id="PF03176">
    <property type="entry name" value="MMPL"/>
    <property type="match status" value="2"/>
</dbReference>
<organism evidence="9 10">
    <name type="scientific">Apilactobacillus bombintestini</name>
    <dbReference type="NCBI Taxonomy" id="2419772"/>
    <lineage>
        <taxon>Bacteria</taxon>
        <taxon>Bacillati</taxon>
        <taxon>Bacillota</taxon>
        <taxon>Bacilli</taxon>
        <taxon>Lactobacillales</taxon>
        <taxon>Lactobacillaceae</taxon>
        <taxon>Apilactobacillus</taxon>
    </lineage>
</organism>
<evidence type="ECO:0000256" key="5">
    <source>
        <dbReference type="ARBA" id="ARBA00022989"/>
    </source>
</evidence>
<evidence type="ECO:0000256" key="6">
    <source>
        <dbReference type="ARBA" id="ARBA00023136"/>
    </source>
</evidence>
<dbReference type="PANTHER" id="PTHR33406">
    <property type="entry name" value="MEMBRANE PROTEIN MJ1562-RELATED"/>
    <property type="match status" value="1"/>
</dbReference>
<proteinExistence type="inferred from homology"/>
<dbReference type="EMBL" id="CP032626">
    <property type="protein sequence ID" value="AYF92223.1"/>
    <property type="molecule type" value="Genomic_DNA"/>
</dbReference>
<keyword evidence="4 7" id="KW-0812">Transmembrane</keyword>
<evidence type="ECO:0000256" key="4">
    <source>
        <dbReference type="ARBA" id="ARBA00022692"/>
    </source>
</evidence>